<name>A0A699T718_TANCI</name>
<organism evidence="1">
    <name type="scientific">Tanacetum cinerariifolium</name>
    <name type="common">Dalmatian daisy</name>
    <name type="synonym">Chrysanthemum cinerariifolium</name>
    <dbReference type="NCBI Taxonomy" id="118510"/>
    <lineage>
        <taxon>Eukaryota</taxon>
        <taxon>Viridiplantae</taxon>
        <taxon>Streptophyta</taxon>
        <taxon>Embryophyta</taxon>
        <taxon>Tracheophyta</taxon>
        <taxon>Spermatophyta</taxon>
        <taxon>Magnoliopsida</taxon>
        <taxon>eudicotyledons</taxon>
        <taxon>Gunneridae</taxon>
        <taxon>Pentapetalae</taxon>
        <taxon>asterids</taxon>
        <taxon>campanulids</taxon>
        <taxon>Asterales</taxon>
        <taxon>Asteraceae</taxon>
        <taxon>Asteroideae</taxon>
        <taxon>Anthemideae</taxon>
        <taxon>Anthemidinae</taxon>
        <taxon>Tanacetum</taxon>
    </lineage>
</organism>
<reference evidence="1" key="1">
    <citation type="journal article" date="2019" name="Sci. Rep.">
        <title>Draft genome of Tanacetum cinerariifolium, the natural source of mosquito coil.</title>
        <authorList>
            <person name="Yamashiro T."/>
            <person name="Shiraishi A."/>
            <person name="Satake H."/>
            <person name="Nakayama K."/>
        </authorList>
    </citation>
    <scope>NUCLEOTIDE SEQUENCE</scope>
</reference>
<feature type="non-terminal residue" evidence="1">
    <location>
        <position position="171"/>
    </location>
</feature>
<dbReference type="EMBL" id="BKCJ011217395">
    <property type="protein sequence ID" value="GFD05293.1"/>
    <property type="molecule type" value="Genomic_DNA"/>
</dbReference>
<protein>
    <recommendedName>
        <fullName evidence="2">Transposase (Putative), gypsy type</fullName>
    </recommendedName>
</protein>
<dbReference type="AlphaFoldDB" id="A0A699T718"/>
<evidence type="ECO:0008006" key="2">
    <source>
        <dbReference type="Google" id="ProtNLM"/>
    </source>
</evidence>
<evidence type="ECO:0000313" key="1">
    <source>
        <dbReference type="EMBL" id="GFD05293.1"/>
    </source>
</evidence>
<feature type="non-terminal residue" evidence="1">
    <location>
        <position position="1"/>
    </location>
</feature>
<accession>A0A699T718</accession>
<comment type="caution">
    <text evidence="1">The sequence shown here is derived from an EMBL/GenBank/DDBJ whole genome shotgun (WGS) entry which is preliminary data.</text>
</comment>
<gene>
    <name evidence="1" type="ORF">Tci_877262</name>
</gene>
<proteinExistence type="predicted"/>
<sequence length="171" mass="19370">ADQVHKLEVASSGLQEKLSHYDNLTERLEEFQDAQLKLYADFVDMALHLEEKFYPHMLTTIFGRQWLLTHGMELAITKCLHSSKYLSAHETAFGKAIEKGMQDGLAAEITHDVEGRVLADVAAYNPSADADYFSALQRLQNINFSLLAELRYNKNASVDTIMNILHLEDNL</sequence>